<reference evidence="1 2" key="1">
    <citation type="submission" date="2023-09" db="EMBL/GenBank/DDBJ databases">
        <authorList>
            <person name="Rey-Velasco X."/>
        </authorList>
    </citation>
    <scope>NUCLEOTIDE SEQUENCE [LARGE SCALE GENOMIC DNA]</scope>
    <source>
        <strain evidence="1 2">F388</strain>
    </source>
</reference>
<protein>
    <recommendedName>
        <fullName evidence="3">Inner membrane protein</fullName>
    </recommendedName>
</protein>
<evidence type="ECO:0000313" key="2">
    <source>
        <dbReference type="Proteomes" id="UP001255246"/>
    </source>
</evidence>
<dbReference type="RefSeq" id="WP_311351475.1">
    <property type="nucleotide sequence ID" value="NZ_JAVRHR010000002.1"/>
</dbReference>
<organism evidence="1 2">
    <name type="scientific">Croceitalea rosinachiae</name>
    <dbReference type="NCBI Taxonomy" id="3075596"/>
    <lineage>
        <taxon>Bacteria</taxon>
        <taxon>Pseudomonadati</taxon>
        <taxon>Bacteroidota</taxon>
        <taxon>Flavobacteriia</taxon>
        <taxon>Flavobacteriales</taxon>
        <taxon>Flavobacteriaceae</taxon>
        <taxon>Croceitalea</taxon>
    </lineage>
</organism>
<keyword evidence="2" id="KW-1185">Reference proteome</keyword>
<evidence type="ECO:0000313" key="1">
    <source>
        <dbReference type="EMBL" id="MDT0607603.1"/>
    </source>
</evidence>
<proteinExistence type="predicted"/>
<evidence type="ECO:0008006" key="3">
    <source>
        <dbReference type="Google" id="ProtNLM"/>
    </source>
</evidence>
<dbReference type="Proteomes" id="UP001255246">
    <property type="component" value="Unassembled WGS sequence"/>
</dbReference>
<comment type="caution">
    <text evidence="1">The sequence shown here is derived from an EMBL/GenBank/DDBJ whole genome shotgun (WGS) entry which is preliminary data.</text>
</comment>
<gene>
    <name evidence="1" type="ORF">RM706_11200</name>
</gene>
<accession>A0ABU3AET6</accession>
<name>A0ABU3AET6_9FLAO</name>
<sequence>MEAISDIFGYFALTLNLYSMAAKGEWRLRVISLIANCIYIIYGILIQAKPIIIGCAIAVVLHAYRLYQLKIRTYGTDTIG</sequence>
<dbReference type="EMBL" id="JAVRHR010000002">
    <property type="protein sequence ID" value="MDT0607603.1"/>
    <property type="molecule type" value="Genomic_DNA"/>
</dbReference>